<evidence type="ECO:0000256" key="3">
    <source>
        <dbReference type="ARBA" id="ARBA00022723"/>
    </source>
</evidence>
<comment type="subcellular location">
    <subcellularLocation>
        <location evidence="1">Nucleus</location>
        <location evidence="1">Nucleolus</location>
    </subcellularLocation>
</comment>
<keyword evidence="7" id="KW-0238">DNA-binding</keyword>
<dbReference type="GO" id="GO:0001164">
    <property type="term" value="F:RNA polymerase I core promoter sequence-specific DNA binding"/>
    <property type="evidence" value="ECO:0007669"/>
    <property type="project" value="InterPro"/>
</dbReference>
<evidence type="ECO:0000256" key="5">
    <source>
        <dbReference type="ARBA" id="ARBA00022833"/>
    </source>
</evidence>
<dbReference type="AlphaFoldDB" id="A0AAJ7WHQ0"/>
<dbReference type="Proteomes" id="UP000694867">
    <property type="component" value="Unplaced"/>
</dbReference>
<dbReference type="PANTHER" id="PTHR31576:SF2">
    <property type="entry name" value="TATA BOX-BINDING PROTEIN-ASSOCIATED FACTOR RNA POLYMERASE I SUBUNIT B"/>
    <property type="match status" value="1"/>
</dbReference>
<dbReference type="GO" id="GO:0008270">
    <property type="term" value="F:zinc ion binding"/>
    <property type="evidence" value="ECO:0007669"/>
    <property type="project" value="UniProtKB-KW"/>
</dbReference>
<evidence type="ECO:0000256" key="9">
    <source>
        <dbReference type="ARBA" id="ARBA00023242"/>
    </source>
</evidence>
<evidence type="ECO:0000259" key="10">
    <source>
        <dbReference type="Pfam" id="PF20645"/>
    </source>
</evidence>
<accession>A0AAJ7WHQ0</accession>
<keyword evidence="3" id="KW-0479">Metal-binding</keyword>
<dbReference type="KEGG" id="goe:100903420"/>
<evidence type="ECO:0000256" key="7">
    <source>
        <dbReference type="ARBA" id="ARBA00023125"/>
    </source>
</evidence>
<keyword evidence="4" id="KW-0863">Zinc-finger</keyword>
<name>A0AAJ7WHQ0_9ACAR</name>
<dbReference type="GeneID" id="100903420"/>
<evidence type="ECO:0000313" key="11">
    <source>
        <dbReference type="Proteomes" id="UP000694867"/>
    </source>
</evidence>
<reference evidence="12" key="1">
    <citation type="submission" date="2025-08" db="UniProtKB">
        <authorList>
            <consortium name="RefSeq"/>
        </authorList>
    </citation>
    <scope>IDENTIFICATION</scope>
</reference>
<evidence type="ECO:0000256" key="6">
    <source>
        <dbReference type="ARBA" id="ARBA00023015"/>
    </source>
</evidence>
<evidence type="ECO:0000256" key="4">
    <source>
        <dbReference type="ARBA" id="ARBA00022771"/>
    </source>
</evidence>
<organism evidence="11 12">
    <name type="scientific">Galendromus occidentalis</name>
    <name type="common">western predatory mite</name>
    <dbReference type="NCBI Taxonomy" id="34638"/>
    <lineage>
        <taxon>Eukaryota</taxon>
        <taxon>Metazoa</taxon>
        <taxon>Ecdysozoa</taxon>
        <taxon>Arthropoda</taxon>
        <taxon>Chelicerata</taxon>
        <taxon>Arachnida</taxon>
        <taxon>Acari</taxon>
        <taxon>Parasitiformes</taxon>
        <taxon>Mesostigmata</taxon>
        <taxon>Gamasina</taxon>
        <taxon>Phytoseioidea</taxon>
        <taxon>Phytoseiidae</taxon>
        <taxon>Typhlodrominae</taxon>
        <taxon>Galendromus</taxon>
    </lineage>
</organism>
<evidence type="ECO:0000256" key="1">
    <source>
        <dbReference type="ARBA" id="ARBA00004604"/>
    </source>
</evidence>
<keyword evidence="8" id="KW-0804">Transcription</keyword>
<comment type="similarity">
    <text evidence="2">Belongs to the RRN7/TAF1B family.</text>
</comment>
<dbReference type="GO" id="GO:0070860">
    <property type="term" value="C:RNA polymerase I core factor complex"/>
    <property type="evidence" value="ECO:0007669"/>
    <property type="project" value="InterPro"/>
</dbReference>
<dbReference type="InterPro" id="IPR033599">
    <property type="entry name" value="TAF1B/Rrn7"/>
</dbReference>
<dbReference type="Pfam" id="PF20645">
    <property type="entry name" value="Rrn7_cyclin_C"/>
    <property type="match status" value="1"/>
</dbReference>
<dbReference type="GO" id="GO:0005668">
    <property type="term" value="C:RNA polymerase transcription factor SL1 complex"/>
    <property type="evidence" value="ECO:0007669"/>
    <property type="project" value="TreeGrafter"/>
</dbReference>
<feature type="domain" description="Rrn7/TAF1B C-terminal cyclin" evidence="10">
    <location>
        <begin position="442"/>
        <end position="551"/>
    </location>
</feature>
<dbReference type="InterPro" id="IPR048538">
    <property type="entry name" value="Rrn7_cyclin_C"/>
</dbReference>
<gene>
    <name evidence="12" type="primary">LOC100903420</name>
</gene>
<evidence type="ECO:0000256" key="2">
    <source>
        <dbReference type="ARBA" id="ARBA00006899"/>
    </source>
</evidence>
<keyword evidence="11" id="KW-1185">Reference proteome</keyword>
<keyword evidence="5" id="KW-0862">Zinc</keyword>
<evidence type="ECO:0000256" key="8">
    <source>
        <dbReference type="ARBA" id="ARBA00023163"/>
    </source>
</evidence>
<protein>
    <submittedName>
        <fullName evidence="12">Uncharacterized protein LOC100903420</fullName>
    </submittedName>
</protein>
<keyword evidence="6" id="KW-0805">Transcription regulation</keyword>
<dbReference type="GO" id="GO:0042790">
    <property type="term" value="P:nucleolar large rRNA transcription by RNA polymerase I"/>
    <property type="evidence" value="ECO:0007669"/>
    <property type="project" value="TreeGrafter"/>
</dbReference>
<keyword evidence="9" id="KW-0539">Nucleus</keyword>
<proteinExistence type="inferred from homology"/>
<evidence type="ECO:0000313" key="12">
    <source>
        <dbReference type="RefSeq" id="XP_028967501.1"/>
    </source>
</evidence>
<sequence>MVTCDNCGTEGQFRVVSGFYYCNVCDTQSQHAVEEEIEVAFDDGDKGPQGRVVGARAKRRGVSKRLRAYRRLNLLNDLLRKQVDDLLHLGAPPRFKVAVMELWFKYIHVLELDCEPYGKLPPYCLHEEYEMAIKRIEEESFSLKTATYNHIPMRAKTVKSQKAGNKSKERHPLYGYQAPKNIRLDPSGLSAVVSNLSAADQGRISPSASSVRSSSNATDVEASTTAGIEQHSGFGFGTQDTSLLESFQKCEDVKHFKEEAQDMGSFSFMGTHEDSIPTGGTSLHTPQDLEGNGEETFQASADISQQQVGPLIEEVDLTSEIAYKLRAHMAERDVDVIEYYVESVLQMHSHCLVMILYLGLIRANVYHIGAVDLYRFIRQKHLTYFDARESASDELLKARRRIFHAMFLPEILPVNITDGALLKSCAIICGLLDIPRLKMPDLNFFIARICLDLNLPRDFIAHATAYARRNCLQPTWEATGDTEFPFLRINALPHMEVEACAVIMVSLKYLFGIDGREEYKNSLGAELESCKGNQKYFVISRWLTQLSRRAHYLRRRGEFYNSTAIDFEHMKSAGYLLHREAKRRDDFYARGMNCRRVQRFLDDLNIPNRVHPIKLTPSSFPMKSTLEQLLRNDNAKDTLGLLEDMTDLKLFRGPSPRPYIKAAARQSKFYQKIPKPNPSSTALDGSTAAPSENLLILMQILGEYCLSSALKLHWALMRLERKIIGPGR</sequence>
<dbReference type="RefSeq" id="XP_028967501.1">
    <property type="nucleotide sequence ID" value="XM_029111668.1"/>
</dbReference>
<dbReference type="PANTHER" id="PTHR31576">
    <property type="entry name" value="TATA BOX-BINDING PROTEIN-ASSOCIATED FACTOR RNA POLYMERASE I SUBUNIT B"/>
    <property type="match status" value="1"/>
</dbReference>